<organism evidence="4 5">
    <name type="scientific">Meloidogyne enterolobii</name>
    <name type="common">Root-knot nematode worm</name>
    <name type="synonym">Meloidogyne mayaguensis</name>
    <dbReference type="NCBI Taxonomy" id="390850"/>
    <lineage>
        <taxon>Eukaryota</taxon>
        <taxon>Metazoa</taxon>
        <taxon>Ecdysozoa</taxon>
        <taxon>Nematoda</taxon>
        <taxon>Chromadorea</taxon>
        <taxon>Rhabditida</taxon>
        <taxon>Tylenchina</taxon>
        <taxon>Tylenchomorpha</taxon>
        <taxon>Tylenchoidea</taxon>
        <taxon>Meloidogynidae</taxon>
        <taxon>Meloidogyninae</taxon>
        <taxon>Meloidogyne</taxon>
    </lineage>
</organism>
<keyword evidence="2" id="KW-0472">Membrane</keyword>
<evidence type="ECO:0000256" key="1">
    <source>
        <dbReference type="ARBA" id="ARBA00022734"/>
    </source>
</evidence>
<dbReference type="PANTHER" id="PTHR11346">
    <property type="entry name" value="GALECTIN"/>
    <property type="match status" value="1"/>
</dbReference>
<evidence type="ECO:0000256" key="2">
    <source>
        <dbReference type="SAM" id="Phobius"/>
    </source>
</evidence>
<sequence length="853" mass="98920">MECMNEINEKEINENEAIHLTNMCNGHYKADYLISDQCLPRPEHKHVESYSLHFYNKKGFACDKNGLIICFPSQLDGKNRQNGIHSTIQYRILNSPNNIIASKCETHRKRFCQNEKKIKNKLNLCKEGGPADSPWHGIQIKTDETNNNSIILKNKKDIEADELLRKEFLKKANLGSYLLNYAGIWTLGIDLLPTIAKQNIHLFVYRGCYCSMKAWFRRPYRNIPQHTSRIDTGSNQCRSKHISKTITPLKGFKAKKSIVIKLTTDKYSRKAEFALQAKDGSNLVDIYITNKTILFGPGDAEGHWYPSKVKLTDSQEILEAGKEIKITIQAFVYHIVILISGFPKMVSTFWPFFWWKQMPYMAVSNVLMTGDFALLRSVEMIDFDDVEHIPCPFSLHLDKVIKNKTRIAFRGIVHEDAKSISFNFLHDAPKWHKYLGATVMHLNINFTRNSTSWWSFYGGKVISNERISEIIGFQRGKPFEFIIVVTDHSSEEMGIVVKYSAFINGEFIGGVEGDLPIWTINWIRVTGQMTLLQEPVVDFYLCGEMEHFYKFQLKHLPYYGSRYCLEATVPPYNELWDTVLRMNFVFDIKNASNDLLFLDSYQHSKKSWDELEIHPNPIGRSGVTFDIRIYATSFQFQISINNGIDLINYIYRLPPWATNYITVSGDIDGVLFGNKSSRCKAYYEKEKNTEKAELPFPIDIYQVDTNNPLKNGDLISIQGIVKLPKKFDENAVNICISFYHEALEWHTSVGQTVFQANFSVNYVTFNTYMEGWKFNKTEEPIYKLRRPLAIGQLFDLEIFINQKEFKIHYGIMQKMNYTQQLPSWTIQYIKVDSEALSLPPRGHYVKIERMMED</sequence>
<evidence type="ECO:0000313" key="4">
    <source>
        <dbReference type="EMBL" id="CAD2141555.1"/>
    </source>
</evidence>
<dbReference type="InterPro" id="IPR013320">
    <property type="entry name" value="ConA-like_dom_sf"/>
</dbReference>
<name>A0A6V7U0T2_MELEN</name>
<gene>
    <name evidence="4" type="ORF">MENT_LOCUS6924</name>
</gene>
<evidence type="ECO:0000259" key="3">
    <source>
        <dbReference type="PROSITE" id="PS51304"/>
    </source>
</evidence>
<dbReference type="InterPro" id="IPR001079">
    <property type="entry name" value="Galectin_CRD"/>
</dbReference>
<dbReference type="SMART" id="SM00908">
    <property type="entry name" value="Gal-bind_lectin"/>
    <property type="match status" value="2"/>
</dbReference>
<keyword evidence="2" id="KW-1133">Transmembrane helix</keyword>
<dbReference type="Pfam" id="PF00337">
    <property type="entry name" value="Gal-bind_lectin"/>
    <property type="match status" value="3"/>
</dbReference>
<protein>
    <recommendedName>
        <fullName evidence="3">Galectin domain-containing protein</fullName>
    </recommendedName>
</protein>
<dbReference type="GO" id="GO:0030246">
    <property type="term" value="F:carbohydrate binding"/>
    <property type="evidence" value="ECO:0007669"/>
    <property type="project" value="UniProtKB-KW"/>
</dbReference>
<accession>A0A6V7U0T2</accession>
<proteinExistence type="predicted"/>
<reference evidence="4 5" key="1">
    <citation type="submission" date="2020-08" db="EMBL/GenBank/DDBJ databases">
        <authorList>
            <person name="Koutsovoulos G."/>
            <person name="Danchin GJ E."/>
        </authorList>
    </citation>
    <scope>NUCLEOTIDE SEQUENCE [LARGE SCALE GENOMIC DNA]</scope>
</reference>
<dbReference type="EMBL" id="CAJEWN010000027">
    <property type="protein sequence ID" value="CAD2141555.1"/>
    <property type="molecule type" value="Genomic_DNA"/>
</dbReference>
<dbReference type="GO" id="GO:0016936">
    <property type="term" value="F:galactoside binding"/>
    <property type="evidence" value="ECO:0007669"/>
    <property type="project" value="TreeGrafter"/>
</dbReference>
<feature type="domain" description="Galectin" evidence="3">
    <location>
        <begin position="393"/>
        <end position="677"/>
    </location>
</feature>
<feature type="transmembrane region" description="Helical" evidence="2">
    <location>
        <begin position="331"/>
        <end position="355"/>
    </location>
</feature>
<dbReference type="Proteomes" id="UP000580250">
    <property type="component" value="Unassembled WGS sequence"/>
</dbReference>
<dbReference type="SUPFAM" id="SSF49899">
    <property type="entry name" value="Concanavalin A-like lectins/glucanases"/>
    <property type="match status" value="3"/>
</dbReference>
<dbReference type="PROSITE" id="PS51304">
    <property type="entry name" value="GALECTIN"/>
    <property type="match status" value="2"/>
</dbReference>
<feature type="domain" description="Galectin" evidence="3">
    <location>
        <begin position="701"/>
        <end position="848"/>
    </location>
</feature>
<keyword evidence="1" id="KW-0430">Lectin</keyword>
<dbReference type="AlphaFoldDB" id="A0A6V7U0T2"/>
<evidence type="ECO:0000313" key="5">
    <source>
        <dbReference type="Proteomes" id="UP000580250"/>
    </source>
</evidence>
<dbReference type="OrthoDB" id="6251307at2759"/>
<dbReference type="PANTHER" id="PTHR11346:SF176">
    <property type="entry name" value="32 KDA BETA-GALACTOSIDE-BINDING LECTIN LEC-3"/>
    <property type="match status" value="1"/>
</dbReference>
<dbReference type="InterPro" id="IPR044156">
    <property type="entry name" value="Galectin-like"/>
</dbReference>
<keyword evidence="2" id="KW-0812">Transmembrane</keyword>
<comment type="caution">
    <text evidence="4">The sequence shown here is derived from an EMBL/GenBank/DDBJ whole genome shotgun (WGS) entry which is preliminary data.</text>
</comment>
<dbReference type="Gene3D" id="2.60.120.200">
    <property type="match status" value="3"/>
</dbReference>